<name>A0A6V6YY21_9FLAO</name>
<gene>
    <name evidence="1" type="ORF">FLACHUCJ7_01856</name>
</gene>
<protein>
    <submittedName>
        <fullName evidence="1">Uncharacterized protein</fullName>
    </submittedName>
</protein>
<dbReference type="Proteomes" id="UP000556700">
    <property type="component" value="Unassembled WGS sequence"/>
</dbReference>
<accession>A0A6V6YY21</accession>
<dbReference type="AlphaFoldDB" id="A0A6V6YY21"/>
<dbReference type="RefSeq" id="WP_180904038.1">
    <property type="nucleotide sequence ID" value="NZ_CAIJDO010000130.1"/>
</dbReference>
<reference evidence="1 2" key="1">
    <citation type="submission" date="2020-06" db="EMBL/GenBank/DDBJ databases">
        <authorList>
            <person name="Criscuolo A."/>
        </authorList>
    </citation>
    <scope>NUCLEOTIDE SEQUENCE [LARGE SCALE GENOMIC DNA]</scope>
    <source>
        <strain evidence="2">CIP 110025</strain>
    </source>
</reference>
<evidence type="ECO:0000313" key="1">
    <source>
        <dbReference type="EMBL" id="CAD0004428.1"/>
    </source>
</evidence>
<evidence type="ECO:0000313" key="2">
    <source>
        <dbReference type="Proteomes" id="UP000556700"/>
    </source>
</evidence>
<sequence>MSLVRTYTVKMQSGDIWQFKYNLNGILIFFNVLEGNLTPKQEKFLYLDGKFPWKEEHIKAWSKLYKTTTVEVGEPDLSFAAFWKLYPSNLLSKKKLANERFLKLKETDKIKIFLKTPEFIKEKTKQNSPFPYAEVYINQRWWDH</sequence>
<comment type="caution">
    <text evidence="1">The sequence shown here is derived from an EMBL/GenBank/DDBJ whole genome shotgun (WGS) entry which is preliminary data.</text>
</comment>
<organism evidence="1 2">
    <name type="scientific">Flavobacterium chungangense</name>
    <dbReference type="NCBI Taxonomy" id="554283"/>
    <lineage>
        <taxon>Bacteria</taxon>
        <taxon>Pseudomonadati</taxon>
        <taxon>Bacteroidota</taxon>
        <taxon>Flavobacteriia</taxon>
        <taxon>Flavobacteriales</taxon>
        <taxon>Flavobacteriaceae</taxon>
        <taxon>Flavobacterium</taxon>
    </lineage>
</organism>
<proteinExistence type="predicted"/>
<dbReference type="EMBL" id="CAIJDO010000130">
    <property type="protein sequence ID" value="CAD0004428.1"/>
    <property type="molecule type" value="Genomic_DNA"/>
</dbReference>
<keyword evidence="2" id="KW-1185">Reference proteome</keyword>